<evidence type="ECO:0000313" key="8">
    <source>
        <dbReference type="EMBL" id="KAF5393183.1"/>
    </source>
</evidence>
<organism evidence="8 9">
    <name type="scientific">Collybiopsis confluens</name>
    <dbReference type="NCBI Taxonomy" id="2823264"/>
    <lineage>
        <taxon>Eukaryota</taxon>
        <taxon>Fungi</taxon>
        <taxon>Dikarya</taxon>
        <taxon>Basidiomycota</taxon>
        <taxon>Agaricomycotina</taxon>
        <taxon>Agaricomycetes</taxon>
        <taxon>Agaricomycetidae</taxon>
        <taxon>Agaricales</taxon>
        <taxon>Marasmiineae</taxon>
        <taxon>Omphalotaceae</taxon>
        <taxon>Collybiopsis</taxon>
    </lineage>
</organism>
<dbReference type="InterPro" id="IPR051615">
    <property type="entry name" value="Transcr_Regulatory_Elem"/>
</dbReference>
<feature type="compositionally biased region" description="Polar residues" evidence="7">
    <location>
        <begin position="196"/>
        <end position="207"/>
    </location>
</feature>
<keyword evidence="3" id="KW-0805">Transcription regulation</keyword>
<evidence type="ECO:0000256" key="7">
    <source>
        <dbReference type="SAM" id="MobiDB-lite"/>
    </source>
</evidence>
<dbReference type="Proteomes" id="UP000518752">
    <property type="component" value="Unassembled WGS sequence"/>
</dbReference>
<keyword evidence="5" id="KW-0804">Transcription</keyword>
<sequence>MYIFRKIVAFGPGFDQKVVTEVNAALNQWMSALPDHLRWDASRPDGLFHRQSAVLHCLYYWTQMQLHKQFIPRPNESALLMFPSLAICANAARCCVKIFEAMEGTEVLIVPHMTAPVYVTATILLLNIWRNKRLTVQADVTKDLQDARRCMRVSAVGKTKVSQGSTNNRVSQRDALSSIVAMVDLYLDGRGASESVGQSLGLNTPTERSSAGSSSGSRSMSPDETKLRLQPVNTRGASSLPFALNIPSVRPESVRAFFLVRLNKADNFSAGGPRMEVQSTSPMFSQNLNVTPPSISAAIPEEEWSSFMANVDVLLQSVDQRSYAARY</sequence>
<protein>
    <submittedName>
        <fullName evidence="8">Uncharacterized protein</fullName>
    </submittedName>
</protein>
<keyword evidence="6" id="KW-0539">Nucleus</keyword>
<dbReference type="OrthoDB" id="4456959at2759"/>
<feature type="compositionally biased region" description="Low complexity" evidence="7">
    <location>
        <begin position="208"/>
        <end position="220"/>
    </location>
</feature>
<evidence type="ECO:0000256" key="2">
    <source>
        <dbReference type="ARBA" id="ARBA00022833"/>
    </source>
</evidence>
<keyword evidence="2" id="KW-0862">Zinc</keyword>
<reference evidence="8 9" key="1">
    <citation type="journal article" date="2020" name="ISME J.">
        <title>Uncovering the hidden diversity of litter-decomposition mechanisms in mushroom-forming fungi.</title>
        <authorList>
            <person name="Floudas D."/>
            <person name="Bentzer J."/>
            <person name="Ahren D."/>
            <person name="Johansson T."/>
            <person name="Persson P."/>
            <person name="Tunlid A."/>
        </authorList>
    </citation>
    <scope>NUCLEOTIDE SEQUENCE [LARGE SCALE GENOMIC DNA]</scope>
    <source>
        <strain evidence="8 9">CBS 406.79</strain>
    </source>
</reference>
<dbReference type="CDD" id="cd12148">
    <property type="entry name" value="fungal_TF_MHR"/>
    <property type="match status" value="1"/>
</dbReference>
<dbReference type="PANTHER" id="PTHR31313:SF81">
    <property type="entry name" value="TY1 ENHANCER ACTIVATOR"/>
    <property type="match status" value="1"/>
</dbReference>
<name>A0A8H5I119_9AGAR</name>
<evidence type="ECO:0000256" key="3">
    <source>
        <dbReference type="ARBA" id="ARBA00023015"/>
    </source>
</evidence>
<accession>A0A8H5I119</accession>
<keyword evidence="1" id="KW-0479">Metal-binding</keyword>
<dbReference type="GO" id="GO:0003677">
    <property type="term" value="F:DNA binding"/>
    <property type="evidence" value="ECO:0007669"/>
    <property type="project" value="UniProtKB-KW"/>
</dbReference>
<keyword evidence="4" id="KW-0238">DNA-binding</keyword>
<evidence type="ECO:0000256" key="4">
    <source>
        <dbReference type="ARBA" id="ARBA00023125"/>
    </source>
</evidence>
<evidence type="ECO:0000256" key="5">
    <source>
        <dbReference type="ARBA" id="ARBA00023163"/>
    </source>
</evidence>
<evidence type="ECO:0000256" key="1">
    <source>
        <dbReference type="ARBA" id="ARBA00022723"/>
    </source>
</evidence>
<proteinExistence type="predicted"/>
<evidence type="ECO:0000313" key="9">
    <source>
        <dbReference type="Proteomes" id="UP000518752"/>
    </source>
</evidence>
<keyword evidence="9" id="KW-1185">Reference proteome</keyword>
<dbReference type="EMBL" id="JAACJN010000003">
    <property type="protein sequence ID" value="KAF5393183.1"/>
    <property type="molecule type" value="Genomic_DNA"/>
</dbReference>
<gene>
    <name evidence="8" type="ORF">D9757_001193</name>
</gene>
<feature type="region of interest" description="Disordered" evidence="7">
    <location>
        <begin position="196"/>
        <end position="231"/>
    </location>
</feature>
<comment type="caution">
    <text evidence="8">The sequence shown here is derived from an EMBL/GenBank/DDBJ whole genome shotgun (WGS) entry which is preliminary data.</text>
</comment>
<evidence type="ECO:0000256" key="6">
    <source>
        <dbReference type="ARBA" id="ARBA00023242"/>
    </source>
</evidence>
<dbReference type="GO" id="GO:0046872">
    <property type="term" value="F:metal ion binding"/>
    <property type="evidence" value="ECO:0007669"/>
    <property type="project" value="UniProtKB-KW"/>
</dbReference>
<dbReference type="PANTHER" id="PTHR31313">
    <property type="entry name" value="TY1 ENHANCER ACTIVATOR"/>
    <property type="match status" value="1"/>
</dbReference>
<dbReference type="AlphaFoldDB" id="A0A8H5I119"/>